<accession>A0A9D8PNI2</accession>
<gene>
    <name evidence="1" type="ORF">JW984_03005</name>
</gene>
<sequence>MKRLIVLLIFSILLVPEARPYDENRDIIMVSKEFVAYGQSCTDCTMVLKGVFYNTTGKTRCFDFEVTFKKGAVPFASVKFSEKAPPYGIVKVEKVFEVDYLGCKEGHGCGADRMDLVITNVAICP</sequence>
<evidence type="ECO:0000313" key="1">
    <source>
        <dbReference type="EMBL" id="MBN1572147.1"/>
    </source>
</evidence>
<dbReference type="Proteomes" id="UP000809273">
    <property type="component" value="Unassembled WGS sequence"/>
</dbReference>
<dbReference type="EMBL" id="JAFGIX010000014">
    <property type="protein sequence ID" value="MBN1572147.1"/>
    <property type="molecule type" value="Genomic_DNA"/>
</dbReference>
<comment type="caution">
    <text evidence="1">The sequence shown here is derived from an EMBL/GenBank/DDBJ whole genome shotgun (WGS) entry which is preliminary data.</text>
</comment>
<reference evidence="1" key="1">
    <citation type="journal article" date="2021" name="Environ. Microbiol.">
        <title>Genomic characterization of three novel Desulfobacterota classes expand the metabolic and phylogenetic diversity of the phylum.</title>
        <authorList>
            <person name="Murphy C.L."/>
            <person name="Biggerstaff J."/>
            <person name="Eichhorn A."/>
            <person name="Ewing E."/>
            <person name="Shahan R."/>
            <person name="Soriano D."/>
            <person name="Stewart S."/>
            <person name="VanMol K."/>
            <person name="Walker R."/>
            <person name="Walters P."/>
            <person name="Elshahed M.S."/>
            <person name="Youssef N.H."/>
        </authorList>
    </citation>
    <scope>NUCLEOTIDE SEQUENCE</scope>
    <source>
        <strain evidence="1">Zod_Metabat.24</strain>
    </source>
</reference>
<dbReference type="AlphaFoldDB" id="A0A9D8PNI2"/>
<reference evidence="1" key="2">
    <citation type="submission" date="2021-01" db="EMBL/GenBank/DDBJ databases">
        <authorList>
            <person name="Hahn C.R."/>
            <person name="Youssef N.H."/>
            <person name="Elshahed M."/>
        </authorList>
    </citation>
    <scope>NUCLEOTIDE SEQUENCE</scope>
    <source>
        <strain evidence="1">Zod_Metabat.24</strain>
    </source>
</reference>
<proteinExistence type="predicted"/>
<evidence type="ECO:0000313" key="2">
    <source>
        <dbReference type="Proteomes" id="UP000809273"/>
    </source>
</evidence>
<name>A0A9D8PNI2_9DELT</name>
<protein>
    <submittedName>
        <fullName evidence="1">Uncharacterized protein</fullName>
    </submittedName>
</protein>
<organism evidence="1 2">
    <name type="scientific">Candidatus Zymogenus saltonus</name>
    <dbReference type="NCBI Taxonomy" id="2844893"/>
    <lineage>
        <taxon>Bacteria</taxon>
        <taxon>Deltaproteobacteria</taxon>
        <taxon>Candidatus Zymogenia</taxon>
        <taxon>Candidatus Zymogeniales</taxon>
        <taxon>Candidatus Zymogenaceae</taxon>
        <taxon>Candidatus Zymogenus</taxon>
    </lineage>
</organism>